<dbReference type="NCBIfam" id="TIGR02532">
    <property type="entry name" value="IV_pilin_GFxxxE"/>
    <property type="match status" value="1"/>
</dbReference>
<accession>A0A1B1U576</accession>
<dbReference type="KEGG" id="het:BBW65_03440"/>
<dbReference type="SUPFAM" id="SSF54523">
    <property type="entry name" value="Pili subunits"/>
    <property type="match status" value="1"/>
</dbReference>
<protein>
    <recommendedName>
        <fullName evidence="3">Type II secretion system protein</fullName>
    </recommendedName>
</protein>
<dbReference type="AlphaFoldDB" id="A0A1B1U576"/>
<gene>
    <name evidence="1" type="ORF">BBW65_03440</name>
</gene>
<reference evidence="2" key="1">
    <citation type="submission" date="2016-07" db="EMBL/GenBank/DDBJ databases">
        <authorList>
            <person name="Florea S."/>
            <person name="Webb J.S."/>
            <person name="Jaromczyk J."/>
            <person name="Schardl C.L."/>
        </authorList>
    </citation>
    <scope>NUCLEOTIDE SEQUENCE [LARGE SCALE GENOMIC DNA]</scope>
    <source>
        <strain evidence="2">MIT 01-6242</strain>
    </source>
</reference>
<dbReference type="EMBL" id="CP016503">
    <property type="protein sequence ID" value="ANV97909.1"/>
    <property type="molecule type" value="Genomic_DNA"/>
</dbReference>
<dbReference type="InterPro" id="IPR045584">
    <property type="entry name" value="Pilin-like"/>
</dbReference>
<proteinExistence type="predicted"/>
<name>A0A1B1U576_9HELI</name>
<dbReference type="RefSeq" id="WP_066339726.1">
    <property type="nucleotide sequence ID" value="NZ_CP016503.1"/>
</dbReference>
<dbReference type="InterPro" id="IPR012902">
    <property type="entry name" value="N_methyl_site"/>
</dbReference>
<dbReference type="STRING" id="222136.BBW65_03440"/>
<dbReference type="Gene3D" id="3.30.700.10">
    <property type="entry name" value="Glycoprotein, Type 4 Pilin"/>
    <property type="match status" value="1"/>
</dbReference>
<keyword evidence="2" id="KW-1185">Reference proteome</keyword>
<dbReference type="Proteomes" id="UP000092884">
    <property type="component" value="Chromosome"/>
</dbReference>
<organism evidence="1 2">
    <name type="scientific">Helicobacter enhydrae</name>
    <dbReference type="NCBI Taxonomy" id="222136"/>
    <lineage>
        <taxon>Bacteria</taxon>
        <taxon>Pseudomonadati</taxon>
        <taxon>Campylobacterota</taxon>
        <taxon>Epsilonproteobacteria</taxon>
        <taxon>Campylobacterales</taxon>
        <taxon>Helicobacteraceae</taxon>
        <taxon>Helicobacter</taxon>
    </lineage>
</organism>
<evidence type="ECO:0000313" key="2">
    <source>
        <dbReference type="Proteomes" id="UP000092884"/>
    </source>
</evidence>
<evidence type="ECO:0008006" key="3">
    <source>
        <dbReference type="Google" id="ProtNLM"/>
    </source>
</evidence>
<evidence type="ECO:0000313" key="1">
    <source>
        <dbReference type="EMBL" id="ANV97909.1"/>
    </source>
</evidence>
<sequence>MRNAFSMLELVFVIVIIGILSAIAIPKFNVTRTDAQSVSIQSDITLAISAIQREIFANDVQPQAVNIQWLYKTAGFSPSRWIIDQQAITLARDGQVDTANSCIRLELDSQQTLLLHFTPKPNSPLCSKLASFYQNGTQRFPLFSH</sequence>